<dbReference type="InterPro" id="IPR008255">
    <property type="entry name" value="Pyr_nucl-diS_OxRdtase_2_AS"/>
</dbReference>
<dbReference type="EMBL" id="OJIN01000221">
    <property type="protein sequence ID" value="SPD75799.1"/>
    <property type="molecule type" value="Genomic_DNA"/>
</dbReference>
<dbReference type="Gene3D" id="3.50.50.60">
    <property type="entry name" value="FAD/NAD(P)-binding domain"/>
    <property type="match status" value="2"/>
</dbReference>
<dbReference type="SUPFAM" id="SSF51905">
    <property type="entry name" value="FAD/NAD(P)-binding domain"/>
    <property type="match status" value="1"/>
</dbReference>
<evidence type="ECO:0000256" key="3">
    <source>
        <dbReference type="ARBA" id="ARBA00022827"/>
    </source>
</evidence>
<protein>
    <recommendedName>
        <fullName evidence="7">Thioredoxin reductase</fullName>
        <ecNumber evidence="7">1.8.1.9</ecNumber>
    </recommendedName>
</protein>
<evidence type="ECO:0000256" key="6">
    <source>
        <dbReference type="ARBA" id="ARBA00023284"/>
    </source>
</evidence>
<dbReference type="NCBIfam" id="TIGR01292">
    <property type="entry name" value="TRX_reduct"/>
    <property type="match status" value="1"/>
</dbReference>
<keyword evidence="3 7" id="KW-0274">FAD</keyword>
<dbReference type="GO" id="GO:0004791">
    <property type="term" value="F:thioredoxin-disulfide reductase (NADPH) activity"/>
    <property type="evidence" value="ECO:0007669"/>
    <property type="project" value="UniProtKB-UniRule"/>
</dbReference>
<evidence type="ECO:0000256" key="2">
    <source>
        <dbReference type="ARBA" id="ARBA00022630"/>
    </source>
</evidence>
<comment type="similarity">
    <text evidence="1 7">Belongs to the class-II pyridine nucleotide-disulfide oxidoreductase family.</text>
</comment>
<accession>A0A445N271</accession>
<comment type="subunit">
    <text evidence="7">Homodimer.</text>
</comment>
<evidence type="ECO:0000256" key="1">
    <source>
        <dbReference type="ARBA" id="ARBA00009333"/>
    </source>
</evidence>
<dbReference type="EC" id="1.8.1.9" evidence="7"/>
<gene>
    <name evidence="10" type="primary">trxB</name>
    <name evidence="10" type="ORF">PITCH_A760009</name>
</gene>
<dbReference type="InterPro" id="IPR023753">
    <property type="entry name" value="FAD/NAD-binding_dom"/>
</dbReference>
<evidence type="ECO:0000256" key="7">
    <source>
        <dbReference type="RuleBase" id="RU003880"/>
    </source>
</evidence>
<evidence type="ECO:0000313" key="10">
    <source>
        <dbReference type="EMBL" id="SPD75799.1"/>
    </source>
</evidence>
<comment type="cofactor">
    <cofactor evidence="8">
        <name>FAD</name>
        <dbReference type="ChEBI" id="CHEBI:57692"/>
    </cofactor>
    <text evidence="8">Binds 1 FAD per subunit.</text>
</comment>
<dbReference type="PRINTS" id="PR00368">
    <property type="entry name" value="FADPNR"/>
</dbReference>
<dbReference type="PRINTS" id="PR00469">
    <property type="entry name" value="PNDRDTASEII"/>
</dbReference>
<comment type="catalytic activity">
    <reaction evidence="7">
        <text>[thioredoxin]-dithiol + NADP(+) = [thioredoxin]-disulfide + NADPH + H(+)</text>
        <dbReference type="Rhea" id="RHEA:20345"/>
        <dbReference type="Rhea" id="RHEA-COMP:10698"/>
        <dbReference type="Rhea" id="RHEA-COMP:10700"/>
        <dbReference type="ChEBI" id="CHEBI:15378"/>
        <dbReference type="ChEBI" id="CHEBI:29950"/>
        <dbReference type="ChEBI" id="CHEBI:50058"/>
        <dbReference type="ChEBI" id="CHEBI:57783"/>
        <dbReference type="ChEBI" id="CHEBI:58349"/>
        <dbReference type="EC" id="1.8.1.9"/>
    </reaction>
</comment>
<evidence type="ECO:0000259" key="9">
    <source>
        <dbReference type="Pfam" id="PF07992"/>
    </source>
</evidence>
<dbReference type="PANTHER" id="PTHR48105">
    <property type="entry name" value="THIOREDOXIN REDUCTASE 1-RELATED-RELATED"/>
    <property type="match status" value="1"/>
</dbReference>
<dbReference type="InterPro" id="IPR050097">
    <property type="entry name" value="Ferredoxin-NADP_redctase_2"/>
</dbReference>
<name>A0A445N271_9BACT</name>
<keyword evidence="6 7" id="KW-0676">Redox-active center</keyword>
<keyword evidence="4 7" id="KW-0560">Oxidoreductase</keyword>
<dbReference type="GO" id="GO:0019430">
    <property type="term" value="P:removal of superoxide radicals"/>
    <property type="evidence" value="ECO:0007669"/>
    <property type="project" value="UniProtKB-UniRule"/>
</dbReference>
<sequence>MEDLIIIGAASAGLTAGLYAARSRLKTVLLEKLSPGGQIITTDIVENYPGFPEGISGFELIDRMRRQAERFGLEMRIEEARELRLSGEEKVVITNNGKLDAKAIILACGATPRKIGIEGEELLTGRGVSYCATCDGPFFRDQEVAIIGGGDTAVEEALFLTKFVSKVHLVHRRDELRATRLLRERALSSGKINIIWDTVPTRIKGNNGVEGIDLKNVKTGKGSFLPVEGVFVFIGYSPSNELVKGQLKLDEQGFIVTNDNMETSVTGVFAAGDIRSKLLRQVSTAVGDGATAAFAAERYIEGLESGKR</sequence>
<evidence type="ECO:0000256" key="4">
    <source>
        <dbReference type="ARBA" id="ARBA00023002"/>
    </source>
</evidence>
<keyword evidence="2 7" id="KW-0285">Flavoprotein</keyword>
<proteinExistence type="inferred from homology"/>
<dbReference type="GO" id="GO:0005737">
    <property type="term" value="C:cytoplasm"/>
    <property type="evidence" value="ECO:0007669"/>
    <property type="project" value="InterPro"/>
</dbReference>
<dbReference type="AlphaFoldDB" id="A0A445N271"/>
<dbReference type="InterPro" id="IPR005982">
    <property type="entry name" value="Thioredox_Rdtase"/>
</dbReference>
<feature type="domain" description="FAD/NAD(P)-binding" evidence="9">
    <location>
        <begin position="3"/>
        <end position="289"/>
    </location>
</feature>
<dbReference type="PROSITE" id="PS00573">
    <property type="entry name" value="PYRIDINE_REDOX_2"/>
    <property type="match status" value="1"/>
</dbReference>
<organism evidence="10">
    <name type="scientific">uncultured Desulfobacterium sp</name>
    <dbReference type="NCBI Taxonomy" id="201089"/>
    <lineage>
        <taxon>Bacteria</taxon>
        <taxon>Pseudomonadati</taxon>
        <taxon>Thermodesulfobacteriota</taxon>
        <taxon>Desulfobacteria</taxon>
        <taxon>Desulfobacterales</taxon>
        <taxon>Desulfobacteriaceae</taxon>
        <taxon>Desulfobacterium</taxon>
        <taxon>environmental samples</taxon>
    </lineage>
</organism>
<reference evidence="10" key="1">
    <citation type="submission" date="2018-01" db="EMBL/GenBank/DDBJ databases">
        <authorList>
            <person name="Regsiter A."/>
            <person name="William W."/>
        </authorList>
    </citation>
    <scope>NUCLEOTIDE SEQUENCE</scope>
    <source>
        <strain evidence="10">TRIP AH-1</strain>
    </source>
</reference>
<evidence type="ECO:0000256" key="8">
    <source>
        <dbReference type="RuleBase" id="RU003881"/>
    </source>
</evidence>
<keyword evidence="8" id="KW-0521">NADP</keyword>
<dbReference type="Pfam" id="PF07992">
    <property type="entry name" value="Pyr_redox_2"/>
    <property type="match status" value="1"/>
</dbReference>
<keyword evidence="5" id="KW-1015">Disulfide bond</keyword>
<evidence type="ECO:0000256" key="5">
    <source>
        <dbReference type="ARBA" id="ARBA00023157"/>
    </source>
</evidence>
<dbReference type="InterPro" id="IPR036188">
    <property type="entry name" value="FAD/NAD-bd_sf"/>
</dbReference>